<evidence type="ECO:0000313" key="3">
    <source>
        <dbReference type="Proteomes" id="UP000002412"/>
    </source>
</evidence>
<dbReference type="InterPro" id="IPR022753">
    <property type="entry name" value="T4SS_pilus_biogen_PilP"/>
</dbReference>
<dbReference type="EMBL" id="CP000719">
    <property type="protein sequence ID" value="ABS45668.1"/>
    <property type="molecule type" value="Genomic_DNA"/>
</dbReference>
<sequence length="178" mass="19547">MLNFKEIKKYKIILLSLLLVSVNTPFACAETTPMDEIQKINTDTSILRAKVIQAQLENELEIAKRGGSVTNQNYNNTQPMMPPTASIPPMPLDIANTRQKLNYSDNDALPSFVSVFGSNGRNVGTFRLAGGRTVEARVGDTLPDDYTVKSVSLLKAQLVKNGKIYNIQRSSSSAINGR</sequence>
<accession>A0A0U1QTF9</accession>
<evidence type="ECO:0000256" key="1">
    <source>
        <dbReference type="SAM" id="SignalP"/>
    </source>
</evidence>
<name>A0A0U1QTF9_YERP3</name>
<dbReference type="HOGENOM" id="CLU_1510054_0_0_6"/>
<keyword evidence="1" id="KW-0732">Signal</keyword>
<geneLocation type="plasmid" evidence="3">
    <name>plasmid_153kb</name>
</geneLocation>
<organism evidence="2 3">
    <name type="scientific">Yersinia pseudotuberculosis serotype O:1b (strain IP 31758)</name>
    <dbReference type="NCBI Taxonomy" id="349747"/>
    <lineage>
        <taxon>Bacteria</taxon>
        <taxon>Pseudomonadati</taxon>
        <taxon>Pseudomonadota</taxon>
        <taxon>Gammaproteobacteria</taxon>
        <taxon>Enterobacterales</taxon>
        <taxon>Yersiniaceae</taxon>
        <taxon>Yersinia</taxon>
    </lineage>
</organism>
<gene>
    <name evidence="2" type="primary">pilP3</name>
    <name evidence="2" type="ordered locus">YpsIP31758_B0016</name>
</gene>
<evidence type="ECO:0000313" key="2">
    <source>
        <dbReference type="EMBL" id="ABS45668.1"/>
    </source>
</evidence>
<dbReference type="KEGG" id="ypi:YpsIP31758_B0016"/>
<protein>
    <submittedName>
        <fullName evidence="2">Type IV pilus biogenesis protein PilP</fullName>
    </submittedName>
</protein>
<dbReference type="Proteomes" id="UP000002412">
    <property type="component" value="Plasmid p_153kb"/>
</dbReference>
<feature type="signal peptide" evidence="1">
    <location>
        <begin position="1"/>
        <end position="29"/>
    </location>
</feature>
<feature type="chain" id="PRO_5006713851" evidence="1">
    <location>
        <begin position="30"/>
        <end position="178"/>
    </location>
</feature>
<proteinExistence type="predicted"/>
<reference evidence="2 3" key="1">
    <citation type="journal article" date="2007" name="PLoS Genet.">
        <title>The complete genome sequence of Yersinia pseudotuberculosis IP31758, the causative agent of Far East scarlet-like fever.</title>
        <authorList>
            <person name="Eppinger M."/>
            <person name="Rosovitz M.J."/>
            <person name="Fricke W.F."/>
            <person name="Rasko D.A."/>
            <person name="Kokorina G."/>
            <person name="Fayolle C."/>
            <person name="Lindler L.E."/>
            <person name="Carniel E."/>
            <person name="Ravel J."/>
        </authorList>
    </citation>
    <scope>NUCLEOTIDE SEQUENCE [LARGE SCALE GENOMIC DNA]</scope>
    <source>
        <strain evidence="2 3">IP 31758</strain>
        <plasmid evidence="3">Plasmid plasmid_153kb</plasmid>
    </source>
</reference>
<dbReference type="NCBIfam" id="TIGR03021">
    <property type="entry name" value="pilP_fam"/>
    <property type="match status" value="1"/>
</dbReference>
<keyword evidence="2" id="KW-0614">Plasmid</keyword>
<dbReference type="RefSeq" id="WP_011988512.1">
    <property type="nucleotide sequence ID" value="NC_009705.1"/>
</dbReference>
<dbReference type="AlphaFoldDB" id="A0A0U1QTF9"/>